<reference evidence="3 4" key="1">
    <citation type="submission" date="2019-06" db="EMBL/GenBank/DDBJ databases">
        <title>Sequencing the genomes of 1000 actinobacteria strains.</title>
        <authorList>
            <person name="Klenk H.-P."/>
        </authorList>
    </citation>
    <scope>NUCLEOTIDE SEQUENCE [LARGE SCALE GENOMIC DNA]</scope>
    <source>
        <strain evidence="3 4">DSM 12335</strain>
    </source>
</reference>
<feature type="region of interest" description="Disordered" evidence="1">
    <location>
        <begin position="1"/>
        <end position="20"/>
    </location>
</feature>
<feature type="transmembrane region" description="Helical" evidence="2">
    <location>
        <begin position="33"/>
        <end position="54"/>
    </location>
</feature>
<sequence length="139" mass="13807">MVLTQDTESPTTAPSGETPGGATDALTAGSISVAQLLLFAGVVLAVFAVVYILARLKQAHGLTGAASYATFARLYGLTTVAILAVLLAFSNVAAESLSAAFALLGTIAGYLAGASSPTTTTTQKPVDGGVEVTKVEGGM</sequence>
<keyword evidence="2" id="KW-0812">Transmembrane</keyword>
<dbReference type="AlphaFoldDB" id="A0A542YQS5"/>
<gene>
    <name evidence="3" type="ORF">FB467_1557</name>
</gene>
<dbReference type="RefSeq" id="WP_141784582.1">
    <property type="nucleotide sequence ID" value="NZ_BAAAIK010000002.1"/>
</dbReference>
<proteinExistence type="predicted"/>
<protein>
    <submittedName>
        <fullName evidence="3">Uncharacterized protein</fullName>
    </submittedName>
</protein>
<feature type="compositionally biased region" description="Polar residues" evidence="1">
    <location>
        <begin position="1"/>
        <end position="15"/>
    </location>
</feature>
<dbReference type="Proteomes" id="UP000319516">
    <property type="component" value="Unassembled WGS sequence"/>
</dbReference>
<evidence type="ECO:0000256" key="2">
    <source>
        <dbReference type="SAM" id="Phobius"/>
    </source>
</evidence>
<organism evidence="3 4">
    <name type="scientific">Ornithinicoccus hortensis</name>
    <dbReference type="NCBI Taxonomy" id="82346"/>
    <lineage>
        <taxon>Bacteria</taxon>
        <taxon>Bacillati</taxon>
        <taxon>Actinomycetota</taxon>
        <taxon>Actinomycetes</taxon>
        <taxon>Micrococcales</taxon>
        <taxon>Intrasporangiaceae</taxon>
        <taxon>Ornithinicoccus</taxon>
    </lineage>
</organism>
<keyword evidence="4" id="KW-1185">Reference proteome</keyword>
<feature type="transmembrane region" description="Helical" evidence="2">
    <location>
        <begin position="66"/>
        <end position="90"/>
    </location>
</feature>
<dbReference type="EMBL" id="VFOP01000001">
    <property type="protein sequence ID" value="TQL50448.1"/>
    <property type="molecule type" value="Genomic_DNA"/>
</dbReference>
<evidence type="ECO:0000313" key="4">
    <source>
        <dbReference type="Proteomes" id="UP000319516"/>
    </source>
</evidence>
<evidence type="ECO:0000313" key="3">
    <source>
        <dbReference type="EMBL" id="TQL50448.1"/>
    </source>
</evidence>
<keyword evidence="2" id="KW-1133">Transmembrane helix</keyword>
<comment type="caution">
    <text evidence="3">The sequence shown here is derived from an EMBL/GenBank/DDBJ whole genome shotgun (WGS) entry which is preliminary data.</text>
</comment>
<keyword evidence="2" id="KW-0472">Membrane</keyword>
<accession>A0A542YQS5</accession>
<name>A0A542YQS5_9MICO</name>
<evidence type="ECO:0000256" key="1">
    <source>
        <dbReference type="SAM" id="MobiDB-lite"/>
    </source>
</evidence>
<feature type="transmembrane region" description="Helical" evidence="2">
    <location>
        <begin position="96"/>
        <end position="114"/>
    </location>
</feature>